<gene>
    <name evidence="2" type="ORF">PN36_31805</name>
</gene>
<sequence length="144" mass="16214">MGQSPSWLVNASTWGLMLTGYVVDEQFDNKPAALFKHLITRLGEPVIRTAILQAMKLMGRQFVLGRTLEDAFKHSRSDSSYTFDMLGEAALTQADAERFIIMLLLPWGNVQRIALVSLLNYRHCIRAMSVPSGSEFSKNWETSC</sequence>
<evidence type="ECO:0000313" key="3">
    <source>
        <dbReference type="Proteomes" id="UP000030428"/>
    </source>
</evidence>
<comment type="caution">
    <text evidence="2">The sequence shown here is derived from an EMBL/GenBank/DDBJ whole genome shotgun (WGS) entry which is preliminary data.</text>
</comment>
<dbReference type="Gene3D" id="1.10.2060.10">
    <property type="entry name" value="PutA proline dehydrogenase (PRODH), domain 2"/>
    <property type="match status" value="1"/>
</dbReference>
<proteinExistence type="predicted"/>
<dbReference type="EMBL" id="JSZA02000261">
    <property type="protein sequence ID" value="TGN99912.1"/>
    <property type="molecule type" value="Genomic_DNA"/>
</dbReference>
<keyword evidence="3" id="KW-1185">Reference proteome</keyword>
<dbReference type="AlphaFoldDB" id="A0A4E0QVQ2"/>
<dbReference type="InterPro" id="IPR024089">
    <property type="entry name" value="PRODH_PutA_dom_I/II"/>
</dbReference>
<reference evidence="2 3" key="1">
    <citation type="journal article" date="2016" name="Front. Microbiol.">
        <title>Single-Cell (Meta-)Genomics of a Dimorphic Candidatus Thiomargarita nelsonii Reveals Genomic Plasticity.</title>
        <authorList>
            <person name="Flood B.E."/>
            <person name="Fliss P."/>
            <person name="Jones D.S."/>
            <person name="Dick G.J."/>
            <person name="Jain S."/>
            <person name="Kaster A.K."/>
            <person name="Winkel M."/>
            <person name="Mussmann M."/>
            <person name="Bailey J."/>
        </authorList>
    </citation>
    <scope>NUCLEOTIDE SEQUENCE [LARGE SCALE GENOMIC DNA]</scope>
    <source>
        <strain evidence="2">Hydrate Ridge</strain>
    </source>
</reference>
<feature type="domain" description="Proline dehydrogenase PutA" evidence="1">
    <location>
        <begin position="2"/>
        <end position="62"/>
    </location>
</feature>
<protein>
    <recommendedName>
        <fullName evidence="1">Proline dehydrogenase PutA domain-containing protein</fullName>
    </recommendedName>
</protein>
<dbReference type="InterPro" id="IPR024082">
    <property type="entry name" value="PRODH_PutA_dom_II"/>
</dbReference>
<dbReference type="SUPFAM" id="SSF81935">
    <property type="entry name" value="N-terminal domain of bifunctional PutA protein"/>
    <property type="match status" value="1"/>
</dbReference>
<dbReference type="GO" id="GO:0003842">
    <property type="term" value="F:L-glutamate gamma-semialdehyde dehydrogenase activity"/>
    <property type="evidence" value="ECO:0007669"/>
    <property type="project" value="InterPro"/>
</dbReference>
<evidence type="ECO:0000259" key="1">
    <source>
        <dbReference type="Pfam" id="PF14850"/>
    </source>
</evidence>
<accession>A0A4E0QVQ2</accession>
<evidence type="ECO:0000313" key="2">
    <source>
        <dbReference type="EMBL" id="TGN99912.1"/>
    </source>
</evidence>
<dbReference type="Proteomes" id="UP000030428">
    <property type="component" value="Unassembled WGS sequence"/>
</dbReference>
<organism evidence="2 3">
    <name type="scientific">Candidatus Thiomargarita nelsonii</name>
    <dbReference type="NCBI Taxonomy" id="1003181"/>
    <lineage>
        <taxon>Bacteria</taxon>
        <taxon>Pseudomonadati</taxon>
        <taxon>Pseudomonadota</taxon>
        <taxon>Gammaproteobacteria</taxon>
        <taxon>Thiotrichales</taxon>
        <taxon>Thiotrichaceae</taxon>
        <taxon>Thiomargarita</taxon>
    </lineage>
</organism>
<dbReference type="Pfam" id="PF14850">
    <property type="entry name" value="Pro_dh-DNA_bdg"/>
    <property type="match status" value="1"/>
</dbReference>
<name>A0A4E0QVQ2_9GAMM</name>